<dbReference type="EMBL" id="CAJVRC010000843">
    <property type="protein sequence ID" value="CAG8889800.1"/>
    <property type="molecule type" value="Genomic_DNA"/>
</dbReference>
<dbReference type="AlphaFoldDB" id="A0A9W4K8N3"/>
<proteinExistence type="predicted"/>
<name>A0A9W4K8N3_9EURO</name>
<evidence type="ECO:0000256" key="1">
    <source>
        <dbReference type="SAM" id="MobiDB-lite"/>
    </source>
</evidence>
<evidence type="ECO:0000313" key="3">
    <source>
        <dbReference type="Proteomes" id="UP001154252"/>
    </source>
</evidence>
<keyword evidence="3" id="KW-1185">Reference proteome</keyword>
<feature type="region of interest" description="Disordered" evidence="1">
    <location>
        <begin position="72"/>
        <end position="109"/>
    </location>
</feature>
<feature type="compositionally biased region" description="Polar residues" evidence="1">
    <location>
        <begin position="100"/>
        <end position="109"/>
    </location>
</feature>
<reference evidence="2" key="1">
    <citation type="submission" date="2021-07" db="EMBL/GenBank/DDBJ databases">
        <authorList>
            <person name="Branca A.L. A."/>
        </authorList>
    </citation>
    <scope>NUCLEOTIDE SEQUENCE</scope>
</reference>
<gene>
    <name evidence="2" type="ORF">PEGY_LOCUS1962</name>
</gene>
<evidence type="ECO:0000313" key="2">
    <source>
        <dbReference type="EMBL" id="CAG8889800.1"/>
    </source>
</evidence>
<dbReference type="Proteomes" id="UP001154252">
    <property type="component" value="Unassembled WGS sequence"/>
</dbReference>
<protein>
    <submittedName>
        <fullName evidence="2">Uncharacterized protein</fullName>
    </submittedName>
</protein>
<feature type="compositionally biased region" description="Acidic residues" evidence="1">
    <location>
        <begin position="78"/>
        <end position="97"/>
    </location>
</feature>
<comment type="caution">
    <text evidence="2">The sequence shown here is derived from an EMBL/GenBank/DDBJ whole genome shotgun (WGS) entry which is preliminary data.</text>
</comment>
<organism evidence="2 3">
    <name type="scientific">Penicillium egyptiacum</name>
    <dbReference type="NCBI Taxonomy" id="1303716"/>
    <lineage>
        <taxon>Eukaryota</taxon>
        <taxon>Fungi</taxon>
        <taxon>Dikarya</taxon>
        <taxon>Ascomycota</taxon>
        <taxon>Pezizomycotina</taxon>
        <taxon>Eurotiomycetes</taxon>
        <taxon>Eurotiomycetidae</taxon>
        <taxon>Eurotiales</taxon>
        <taxon>Aspergillaceae</taxon>
        <taxon>Penicillium</taxon>
    </lineage>
</organism>
<sequence>MCIYWTCKYTLCGCIWDMDPSKCQDKRLCWAPRMITLESHTATCADCWARGDKRVYEPQTCDEADRDGEAPEMATLDCDSDPAETDNISDDDEDYLSAEESVSPSTYSRPVTPQLYYEIHSPSCPVSEDNHFDLTRTCDPVDLASMGRDYRARRHRTTPFQCLSDGADSFVSCEEYLDEENPDEESFSSGNEEEEDLYYSIMGPSVRPKGLIKSLEDRSLLFYSSAQEYYPTKE</sequence>
<dbReference type="OrthoDB" id="4291164at2759"/>
<accession>A0A9W4K8N3</accession>